<gene>
    <name evidence="9" type="ORF">AAFH96_22545</name>
</gene>
<evidence type="ECO:0000256" key="7">
    <source>
        <dbReference type="RuleBase" id="RU363032"/>
    </source>
</evidence>
<protein>
    <submittedName>
        <fullName evidence="9">ABC transporter permease</fullName>
    </submittedName>
</protein>
<dbReference type="PANTHER" id="PTHR43163">
    <property type="entry name" value="DIPEPTIDE TRANSPORT SYSTEM PERMEASE PROTEIN DPPB-RELATED"/>
    <property type="match status" value="1"/>
</dbReference>
<dbReference type="EMBL" id="JBCGDC010000071">
    <property type="protein sequence ID" value="MFB6395870.1"/>
    <property type="molecule type" value="Genomic_DNA"/>
</dbReference>
<reference evidence="9 10" key="1">
    <citation type="submission" date="2024-04" db="EMBL/GenBank/DDBJ databases">
        <title>Polymorphospora sp. isolated from Baiyangdian Lake in Xiong'an New Area.</title>
        <authorList>
            <person name="Zhang X."/>
            <person name="Liu J."/>
        </authorList>
    </citation>
    <scope>NUCLEOTIDE SEQUENCE [LARGE SCALE GENOMIC DNA]</scope>
    <source>
        <strain evidence="9 10">2-325</strain>
    </source>
</reference>
<evidence type="ECO:0000256" key="4">
    <source>
        <dbReference type="ARBA" id="ARBA00022692"/>
    </source>
</evidence>
<keyword evidence="5 7" id="KW-1133">Transmembrane helix</keyword>
<keyword evidence="3" id="KW-1003">Cell membrane</keyword>
<evidence type="ECO:0000256" key="3">
    <source>
        <dbReference type="ARBA" id="ARBA00022475"/>
    </source>
</evidence>
<feature type="transmembrane region" description="Helical" evidence="7">
    <location>
        <begin position="118"/>
        <end position="139"/>
    </location>
</feature>
<organism evidence="9 10">
    <name type="scientific">Polymorphospora lycopeni</name>
    <dbReference type="NCBI Taxonomy" id="3140240"/>
    <lineage>
        <taxon>Bacteria</taxon>
        <taxon>Bacillati</taxon>
        <taxon>Actinomycetota</taxon>
        <taxon>Actinomycetes</taxon>
        <taxon>Micromonosporales</taxon>
        <taxon>Micromonosporaceae</taxon>
        <taxon>Polymorphospora</taxon>
    </lineage>
</organism>
<evidence type="ECO:0000256" key="1">
    <source>
        <dbReference type="ARBA" id="ARBA00004651"/>
    </source>
</evidence>
<keyword evidence="2 7" id="KW-0813">Transport</keyword>
<sequence>MTASGVTGRRRAAHPLARLLVRRLGAMVLLLLGISLVTFVLTSLVPGDPARAALGPVQGEDEAAVAAWNSRNGLDKPIPVRYLVYLSNLLRGDLGVSQQTGTPVLDDLIAYIPATAELAVVSVLLASLIGVGLGVAAALRRDTLLDQVLRVVSLGGVSVPVFWLGLIVLYLGFFVFDLFPGGGRIDPLAIPPAEITHLYTLDALFAGDLAATGAALHHLALPAAVLAAYNIGYIARFTRTAVLEVINHDYVRAAHAKGLPARTVVRRYVLRAALPSMIQILGFAFAGVLTGAVLIEAIFSWPGIGGYAYRAAVSLDLPAITGVTMFVAVVYISVNFVIDVLYGVIDPRIRAR</sequence>
<evidence type="ECO:0000256" key="6">
    <source>
        <dbReference type="ARBA" id="ARBA00023136"/>
    </source>
</evidence>
<keyword evidence="10" id="KW-1185">Reference proteome</keyword>
<dbReference type="Gene3D" id="1.10.3720.10">
    <property type="entry name" value="MetI-like"/>
    <property type="match status" value="1"/>
</dbReference>
<feature type="transmembrane region" description="Helical" evidence="7">
    <location>
        <begin position="151"/>
        <end position="176"/>
    </location>
</feature>
<feature type="transmembrane region" description="Helical" evidence="7">
    <location>
        <begin position="276"/>
        <end position="299"/>
    </location>
</feature>
<dbReference type="SUPFAM" id="SSF161098">
    <property type="entry name" value="MetI-like"/>
    <property type="match status" value="1"/>
</dbReference>
<proteinExistence type="inferred from homology"/>
<dbReference type="PROSITE" id="PS50928">
    <property type="entry name" value="ABC_TM1"/>
    <property type="match status" value="1"/>
</dbReference>
<dbReference type="PANTHER" id="PTHR43163:SF6">
    <property type="entry name" value="DIPEPTIDE TRANSPORT SYSTEM PERMEASE PROTEIN DPPB-RELATED"/>
    <property type="match status" value="1"/>
</dbReference>
<dbReference type="CDD" id="cd06261">
    <property type="entry name" value="TM_PBP2"/>
    <property type="match status" value="1"/>
</dbReference>
<dbReference type="InterPro" id="IPR000515">
    <property type="entry name" value="MetI-like"/>
</dbReference>
<keyword evidence="4 7" id="KW-0812">Transmembrane</keyword>
<dbReference type="InterPro" id="IPR035906">
    <property type="entry name" value="MetI-like_sf"/>
</dbReference>
<feature type="transmembrane region" description="Helical" evidence="7">
    <location>
        <begin position="20"/>
        <end position="41"/>
    </location>
</feature>
<feature type="transmembrane region" description="Helical" evidence="7">
    <location>
        <begin position="209"/>
        <end position="229"/>
    </location>
</feature>
<feature type="transmembrane region" description="Helical" evidence="7">
    <location>
        <begin position="319"/>
        <end position="345"/>
    </location>
</feature>
<evidence type="ECO:0000313" key="10">
    <source>
        <dbReference type="Proteomes" id="UP001582793"/>
    </source>
</evidence>
<comment type="subcellular location">
    <subcellularLocation>
        <location evidence="1 7">Cell membrane</location>
        <topology evidence="1 7">Multi-pass membrane protein</topology>
    </subcellularLocation>
</comment>
<evidence type="ECO:0000256" key="2">
    <source>
        <dbReference type="ARBA" id="ARBA00022448"/>
    </source>
</evidence>
<dbReference type="Pfam" id="PF00528">
    <property type="entry name" value="BPD_transp_1"/>
    <property type="match status" value="1"/>
</dbReference>
<evidence type="ECO:0000259" key="8">
    <source>
        <dbReference type="PROSITE" id="PS50928"/>
    </source>
</evidence>
<evidence type="ECO:0000313" key="9">
    <source>
        <dbReference type="EMBL" id="MFB6395870.1"/>
    </source>
</evidence>
<dbReference type="Proteomes" id="UP001582793">
    <property type="component" value="Unassembled WGS sequence"/>
</dbReference>
<dbReference type="InterPro" id="IPR045621">
    <property type="entry name" value="BPD_transp_1_N"/>
</dbReference>
<dbReference type="RefSeq" id="WP_375735514.1">
    <property type="nucleotide sequence ID" value="NZ_JBCGDC010000071.1"/>
</dbReference>
<feature type="domain" description="ABC transmembrane type-1" evidence="8">
    <location>
        <begin position="112"/>
        <end position="342"/>
    </location>
</feature>
<name>A0ABV5CV59_9ACTN</name>
<comment type="caution">
    <text evidence="9">The sequence shown here is derived from an EMBL/GenBank/DDBJ whole genome shotgun (WGS) entry which is preliminary data.</text>
</comment>
<accession>A0ABV5CV59</accession>
<keyword evidence="6 7" id="KW-0472">Membrane</keyword>
<comment type="similarity">
    <text evidence="7">Belongs to the binding-protein-dependent transport system permease family.</text>
</comment>
<dbReference type="Pfam" id="PF19300">
    <property type="entry name" value="BPD_transp_1_N"/>
    <property type="match status" value="1"/>
</dbReference>
<evidence type="ECO:0000256" key="5">
    <source>
        <dbReference type="ARBA" id="ARBA00022989"/>
    </source>
</evidence>